<evidence type="ECO:0000313" key="4">
    <source>
        <dbReference type="Proteomes" id="UP000297966"/>
    </source>
</evidence>
<protein>
    <submittedName>
        <fullName evidence="3">DUF308 domain-containing protein</fullName>
    </submittedName>
</protein>
<feature type="compositionally biased region" description="Pro residues" evidence="1">
    <location>
        <begin position="231"/>
        <end position="242"/>
    </location>
</feature>
<gene>
    <name evidence="3" type="ORF">E4K65_01120</name>
</gene>
<name>A0A4Y9M8I2_9BRAD</name>
<sequence length="296" mass="30754">MSRADARPGVSSMTLALLIAGIVAVLAGLLGILFGFTVREFSLGSTLIISGTIGVCSGLLLAGLHAVLLELKGIARRLAGSAAASEVRVRPVLPGLALPGAPEPAPAMRAEPPAPPSSAAPPPWLGEAPARPRVEPPPEPEPAAPPAAPETPRRRNLLFASTSRKERERAEAKATEGSPPPLAEPAAPAAPDTPPASFDDAWPRPDRMRPPEPPAASRRPPPRSPSTFVEAPPPPAPEPEAPPAVEQAPVTVLKSGIVDGMAYSLYSDGSIEAQMPEGMMRFASIDELRAHLDQRS</sequence>
<feature type="compositionally biased region" description="Pro residues" evidence="1">
    <location>
        <begin position="137"/>
        <end position="149"/>
    </location>
</feature>
<feature type="compositionally biased region" description="Basic and acidic residues" evidence="1">
    <location>
        <begin position="201"/>
        <end position="210"/>
    </location>
</feature>
<accession>A0A4Y9M8I2</accession>
<feature type="compositionally biased region" description="Pro residues" evidence="1">
    <location>
        <begin position="112"/>
        <end position="124"/>
    </location>
</feature>
<feature type="transmembrane region" description="Helical" evidence="2">
    <location>
        <begin position="12"/>
        <end position="36"/>
    </location>
</feature>
<keyword evidence="2" id="KW-1133">Transmembrane helix</keyword>
<dbReference type="OrthoDB" id="8456817at2"/>
<dbReference type="AlphaFoldDB" id="A0A4Y9M8I2"/>
<evidence type="ECO:0000256" key="2">
    <source>
        <dbReference type="SAM" id="Phobius"/>
    </source>
</evidence>
<feature type="compositionally biased region" description="Basic and acidic residues" evidence="1">
    <location>
        <begin position="163"/>
        <end position="174"/>
    </location>
</feature>
<evidence type="ECO:0000256" key="1">
    <source>
        <dbReference type="SAM" id="MobiDB-lite"/>
    </source>
</evidence>
<dbReference type="EMBL" id="SPQT01000001">
    <property type="protein sequence ID" value="TFV51440.1"/>
    <property type="molecule type" value="Genomic_DNA"/>
</dbReference>
<feature type="region of interest" description="Disordered" evidence="1">
    <location>
        <begin position="103"/>
        <end position="248"/>
    </location>
</feature>
<proteinExistence type="predicted"/>
<organism evidence="3 4">
    <name type="scientific">Bradyrhizobium niftali</name>
    <dbReference type="NCBI Taxonomy" id="2560055"/>
    <lineage>
        <taxon>Bacteria</taxon>
        <taxon>Pseudomonadati</taxon>
        <taxon>Pseudomonadota</taxon>
        <taxon>Alphaproteobacteria</taxon>
        <taxon>Hyphomicrobiales</taxon>
        <taxon>Nitrobacteraceae</taxon>
        <taxon>Bradyrhizobium</taxon>
    </lineage>
</organism>
<comment type="caution">
    <text evidence="3">The sequence shown here is derived from an EMBL/GenBank/DDBJ whole genome shotgun (WGS) entry which is preliminary data.</text>
</comment>
<keyword evidence="2" id="KW-0812">Transmembrane</keyword>
<reference evidence="3 4" key="1">
    <citation type="submission" date="2019-03" db="EMBL/GenBank/DDBJ databases">
        <title>Bradyrhizobium diversity isolated from nodules of Chamaecrista fasciculata.</title>
        <authorList>
            <person name="Klepa M.S."/>
            <person name="Urquiaga M.O."/>
            <person name="Hungria M."/>
            <person name="Delamuta J.R."/>
        </authorList>
    </citation>
    <scope>NUCLEOTIDE SEQUENCE [LARGE SCALE GENOMIC DNA]</scope>
    <source>
        <strain evidence="3 4">CNPSo 3448</strain>
    </source>
</reference>
<feature type="transmembrane region" description="Helical" evidence="2">
    <location>
        <begin position="48"/>
        <end position="69"/>
    </location>
</feature>
<keyword evidence="2" id="KW-0472">Membrane</keyword>
<dbReference type="Proteomes" id="UP000297966">
    <property type="component" value="Unassembled WGS sequence"/>
</dbReference>
<keyword evidence="4" id="KW-1185">Reference proteome</keyword>
<evidence type="ECO:0000313" key="3">
    <source>
        <dbReference type="EMBL" id="TFV51440.1"/>
    </source>
</evidence>